<keyword evidence="1" id="KW-1133">Transmembrane helix</keyword>
<proteinExistence type="predicted"/>
<sequence>MGAWFFRDWAPVAPIDGVAWTLEVAAKFYLFIVVLWFAFACKRIWPVIVVVGIMVWVDKCKTAAPYEFHLGVAPVIPDTASH</sequence>
<reference evidence="2 3" key="1">
    <citation type="submission" date="2019-08" db="EMBL/GenBank/DDBJ databases">
        <authorList>
            <person name="Peeters C."/>
        </authorList>
    </citation>
    <scope>NUCLEOTIDE SEQUENCE [LARGE SCALE GENOMIC DNA]</scope>
    <source>
        <strain evidence="2 3">LMG 31121</strain>
    </source>
</reference>
<evidence type="ECO:0000313" key="3">
    <source>
        <dbReference type="Proteomes" id="UP000335538"/>
    </source>
</evidence>
<dbReference type="Proteomes" id="UP000335538">
    <property type="component" value="Unassembled WGS sequence"/>
</dbReference>
<dbReference type="AlphaFoldDB" id="A0A5E5BK87"/>
<protein>
    <submittedName>
        <fullName evidence="2">Uncharacterized protein</fullName>
    </submittedName>
</protein>
<evidence type="ECO:0000313" key="2">
    <source>
        <dbReference type="EMBL" id="VVE84760.1"/>
    </source>
</evidence>
<keyword evidence="1" id="KW-0472">Membrane</keyword>
<name>A0A5E5BK87_9BURK</name>
<keyword evidence="1" id="KW-0812">Transmembrane</keyword>
<feature type="transmembrane region" description="Helical" evidence="1">
    <location>
        <begin position="28"/>
        <end position="57"/>
    </location>
</feature>
<organism evidence="2 3">
    <name type="scientific">Pandoraea sputorum</name>
    <dbReference type="NCBI Taxonomy" id="93222"/>
    <lineage>
        <taxon>Bacteria</taxon>
        <taxon>Pseudomonadati</taxon>
        <taxon>Pseudomonadota</taxon>
        <taxon>Betaproteobacteria</taxon>
        <taxon>Burkholderiales</taxon>
        <taxon>Burkholderiaceae</taxon>
        <taxon>Pandoraea</taxon>
    </lineage>
</organism>
<accession>A0A5E5BK87</accession>
<dbReference type="EMBL" id="CABPSR010000020">
    <property type="protein sequence ID" value="VVE84760.1"/>
    <property type="molecule type" value="Genomic_DNA"/>
</dbReference>
<gene>
    <name evidence="2" type="ORF">PSP31121_04932</name>
</gene>
<evidence type="ECO:0000256" key="1">
    <source>
        <dbReference type="SAM" id="Phobius"/>
    </source>
</evidence>